<dbReference type="Gene3D" id="3.30.465.10">
    <property type="match status" value="1"/>
</dbReference>
<dbReference type="Pfam" id="PF01565">
    <property type="entry name" value="FAD_binding_4"/>
    <property type="match status" value="1"/>
</dbReference>
<dbReference type="GO" id="GO:0022904">
    <property type="term" value="P:respiratory electron transport chain"/>
    <property type="evidence" value="ECO:0007669"/>
    <property type="project" value="TreeGrafter"/>
</dbReference>
<dbReference type="RefSeq" id="WP_109757198.1">
    <property type="nucleotide sequence ID" value="NZ_CP034588.1"/>
</dbReference>
<dbReference type="Gene3D" id="3.30.70.2740">
    <property type="match status" value="1"/>
</dbReference>
<sequence>MLTDADQAFADALALRGVTVKPAAPNYLEEPRDVYHGRPGFVALPSDTDQVSEVVKACAAAGVGIQPYGGGTGLVGGQVSSEGPVPLIVSLERMNRVRAIYPEEDTIVLDAGVTVSEAQAAAEAAGRLFPVSYGSQDSARIGGGLAVNSGGLNVLRYGMVRDVCLGIEAVLPDGSILNGLKRLRKDNTGYDLRHLLIGSEGTLGIITGAAMRLFPRPAQIATAFLVVRDPGAAIALLTLFRQRAGEAVSAFELISRTNFDMMAETHPEARQPFETFPEWAILTELGTGPGADPEEMMTALFEDAFEAGLVSDGAVAQSGQQRADFWHFRETIPEANRRIGAIASHDISLPLSELAGFIAEAPEAIAAIAPGRIACFGHLGDGNLHYNLFPQRGDTRDAYMARSHDVSDLVHEMVVARGGSFSAEHGVGRKKVGELQRWGDPAKLAAMRAIKTALDPKGIMNPGAVLPLL</sequence>
<dbReference type="InterPro" id="IPR016169">
    <property type="entry name" value="FAD-bd_PCMH_sub2"/>
</dbReference>
<gene>
    <name evidence="6" type="ORF">C8D95_10191</name>
</gene>
<evidence type="ECO:0000259" key="5">
    <source>
        <dbReference type="PROSITE" id="PS51387"/>
    </source>
</evidence>
<dbReference type="PANTHER" id="PTHR43716:SF2">
    <property type="entry name" value="BLL6224 PROTEIN"/>
    <property type="match status" value="1"/>
</dbReference>
<dbReference type="Gene3D" id="3.30.43.10">
    <property type="entry name" value="Uridine Diphospho-n-acetylenolpyruvylglucosamine Reductase, domain 2"/>
    <property type="match status" value="1"/>
</dbReference>
<dbReference type="Gene3D" id="1.10.45.10">
    <property type="entry name" value="Vanillyl-alcohol Oxidase, Chain A, domain 4"/>
    <property type="match status" value="1"/>
</dbReference>
<evidence type="ECO:0000313" key="6">
    <source>
        <dbReference type="EMBL" id="PWK58285.1"/>
    </source>
</evidence>
<keyword evidence="4" id="KW-0274">FAD</keyword>
<dbReference type="Proteomes" id="UP000245390">
    <property type="component" value="Unassembled WGS sequence"/>
</dbReference>
<dbReference type="Pfam" id="PF02913">
    <property type="entry name" value="FAD-oxidase_C"/>
    <property type="match status" value="1"/>
</dbReference>
<evidence type="ECO:0000256" key="2">
    <source>
        <dbReference type="ARBA" id="ARBA00008000"/>
    </source>
</evidence>
<organism evidence="6 7">
    <name type="scientific">Silicimonas algicola</name>
    <dbReference type="NCBI Taxonomy" id="1826607"/>
    <lineage>
        <taxon>Bacteria</taxon>
        <taxon>Pseudomonadati</taxon>
        <taxon>Pseudomonadota</taxon>
        <taxon>Alphaproteobacteria</taxon>
        <taxon>Rhodobacterales</taxon>
        <taxon>Paracoccaceae</taxon>
    </lineage>
</organism>
<comment type="similarity">
    <text evidence="2">Belongs to the FAD-binding oxidoreductase/transferase type 4 family.</text>
</comment>
<dbReference type="OrthoDB" id="9811557at2"/>
<keyword evidence="3" id="KW-0285">Flavoprotein</keyword>
<evidence type="ECO:0000256" key="3">
    <source>
        <dbReference type="ARBA" id="ARBA00022630"/>
    </source>
</evidence>
<evidence type="ECO:0000313" key="7">
    <source>
        <dbReference type="Proteomes" id="UP000245390"/>
    </source>
</evidence>
<dbReference type="InterPro" id="IPR016171">
    <property type="entry name" value="Vanillyl_alc_oxidase_C-sub2"/>
</dbReference>
<dbReference type="PANTHER" id="PTHR43716">
    <property type="entry name" value="D-2-HYDROXYGLUTARATE DEHYDROGENASE, MITOCHONDRIAL"/>
    <property type="match status" value="1"/>
</dbReference>
<evidence type="ECO:0000256" key="1">
    <source>
        <dbReference type="ARBA" id="ARBA00001974"/>
    </source>
</evidence>
<comment type="cofactor">
    <cofactor evidence="1">
        <name>FAD</name>
        <dbReference type="ChEBI" id="CHEBI:57692"/>
    </cofactor>
</comment>
<reference evidence="6 7" key="1">
    <citation type="submission" date="2018-05" db="EMBL/GenBank/DDBJ databases">
        <title>Genomic Encyclopedia of Type Strains, Phase IV (KMG-IV): sequencing the most valuable type-strain genomes for metagenomic binning, comparative biology and taxonomic classification.</title>
        <authorList>
            <person name="Goeker M."/>
        </authorList>
    </citation>
    <scope>NUCLEOTIDE SEQUENCE [LARGE SCALE GENOMIC DNA]</scope>
    <source>
        <strain evidence="6 7">DSM 103371</strain>
    </source>
</reference>
<dbReference type="PROSITE" id="PS51387">
    <property type="entry name" value="FAD_PCMH"/>
    <property type="match status" value="1"/>
</dbReference>
<dbReference type="InterPro" id="IPR006094">
    <property type="entry name" value="Oxid_FAD_bind_N"/>
</dbReference>
<dbReference type="InterPro" id="IPR051264">
    <property type="entry name" value="FAD-oxidored/transferase_4"/>
</dbReference>
<keyword evidence="7" id="KW-1185">Reference proteome</keyword>
<dbReference type="GO" id="GO:0003824">
    <property type="term" value="F:catalytic activity"/>
    <property type="evidence" value="ECO:0007669"/>
    <property type="project" value="InterPro"/>
</dbReference>
<dbReference type="SUPFAM" id="SSF55103">
    <property type="entry name" value="FAD-linked oxidases, C-terminal domain"/>
    <property type="match status" value="1"/>
</dbReference>
<proteinExistence type="inferred from homology"/>
<dbReference type="InterPro" id="IPR036318">
    <property type="entry name" value="FAD-bd_PCMH-like_sf"/>
</dbReference>
<dbReference type="InterPro" id="IPR016164">
    <property type="entry name" value="FAD-linked_Oxase-like_C"/>
</dbReference>
<dbReference type="SUPFAM" id="SSF56176">
    <property type="entry name" value="FAD-binding/transporter-associated domain-like"/>
    <property type="match status" value="1"/>
</dbReference>
<feature type="domain" description="FAD-binding PCMH-type" evidence="5">
    <location>
        <begin position="35"/>
        <end position="216"/>
    </location>
</feature>
<dbReference type="InterPro" id="IPR016166">
    <property type="entry name" value="FAD-bd_PCMH"/>
</dbReference>
<dbReference type="EMBL" id="QGGV01000001">
    <property type="protein sequence ID" value="PWK58285.1"/>
    <property type="molecule type" value="Genomic_DNA"/>
</dbReference>
<protein>
    <submittedName>
        <fullName evidence="6">FAD/FMN-containing dehydrogenase</fullName>
    </submittedName>
</protein>
<dbReference type="KEGG" id="salo:EF888_01930"/>
<dbReference type="Gene3D" id="3.30.70.2190">
    <property type="match status" value="1"/>
</dbReference>
<name>A0A316GDI0_9RHOB</name>
<accession>A0A316GDI0</accession>
<dbReference type="GO" id="GO:0071949">
    <property type="term" value="F:FAD binding"/>
    <property type="evidence" value="ECO:0007669"/>
    <property type="project" value="InterPro"/>
</dbReference>
<dbReference type="AlphaFoldDB" id="A0A316GDI0"/>
<dbReference type="InterPro" id="IPR016167">
    <property type="entry name" value="FAD-bd_PCMH_sub1"/>
</dbReference>
<comment type="caution">
    <text evidence="6">The sequence shown here is derived from an EMBL/GenBank/DDBJ whole genome shotgun (WGS) entry which is preliminary data.</text>
</comment>
<dbReference type="InterPro" id="IPR004113">
    <property type="entry name" value="FAD-bd_oxidored_4_C"/>
</dbReference>
<dbReference type="FunFam" id="1.10.45.10:FF:000001">
    <property type="entry name" value="D-lactate dehydrogenase mitochondrial"/>
    <property type="match status" value="1"/>
</dbReference>
<evidence type="ECO:0000256" key="4">
    <source>
        <dbReference type="ARBA" id="ARBA00022827"/>
    </source>
</evidence>